<dbReference type="InterPro" id="IPR016727">
    <property type="entry name" value="ATPase_V0-cplx_dsu"/>
</dbReference>
<dbReference type="Proteomes" id="UP000018040">
    <property type="component" value="Unassembled WGS sequence"/>
</dbReference>
<dbReference type="InterPro" id="IPR002843">
    <property type="entry name" value="ATPase_V0-cplx_csu/dsu"/>
</dbReference>
<dbReference type="VEuPathDB" id="GiardiaDB:DHA2_13000"/>
<comment type="caution">
    <text evidence="1">The sequence shown here is derived from an EMBL/GenBank/DDBJ whole genome shotgun (WGS) entry which is preliminary data.</text>
</comment>
<dbReference type="PANTHER" id="PTHR11028">
    <property type="entry name" value="VACUOLAR ATP SYNTHASE SUBUNIT AC39"/>
    <property type="match status" value="1"/>
</dbReference>
<dbReference type="GO" id="GO:0033179">
    <property type="term" value="C:proton-transporting V-type ATPase, V0 domain"/>
    <property type="evidence" value="ECO:0007669"/>
    <property type="project" value="InterPro"/>
</dbReference>
<organism evidence="1 2">
    <name type="scientific">Giardia intestinalis</name>
    <name type="common">Giardia lamblia</name>
    <dbReference type="NCBI Taxonomy" id="5741"/>
    <lineage>
        <taxon>Eukaryota</taxon>
        <taxon>Metamonada</taxon>
        <taxon>Diplomonadida</taxon>
        <taxon>Hexamitidae</taxon>
        <taxon>Giardiinae</taxon>
        <taxon>Giardia</taxon>
    </lineage>
</organism>
<proteinExistence type="predicted"/>
<dbReference type="VEuPathDB" id="GiardiaDB:QR46_0409"/>
<dbReference type="EMBL" id="AHHH01000011">
    <property type="protein sequence ID" value="ESU45073.1"/>
    <property type="molecule type" value="Genomic_DNA"/>
</dbReference>
<dbReference type="eggNOG" id="KOG2957">
    <property type="taxonomic scope" value="Eukaryota"/>
</dbReference>
<reference evidence="1 2" key="2">
    <citation type="journal article" date="2013" name="Genome Biol. Evol.">
        <title>Genome sequencing of Giardia lamblia genotypes A2 and B isolates (DH and GS) and comparative analysis with the genomes of genotypes A1 and E (WB and Pig).</title>
        <authorList>
            <person name="Adam R.D."/>
            <person name="Dahlstrom E.W."/>
            <person name="Martens C.A."/>
            <person name="Bruno D.P."/>
            <person name="Barbian K.D."/>
            <person name="Ricklefs S.M."/>
            <person name="Hernandez M.M."/>
            <person name="Narla N.P."/>
            <person name="Patel R.B."/>
            <person name="Porcella S.F."/>
            <person name="Nash T.E."/>
        </authorList>
    </citation>
    <scope>NUCLEOTIDE SEQUENCE [LARGE SCALE GENOMIC DNA]</scope>
    <source>
        <strain evidence="1 2">GS</strain>
    </source>
</reference>
<dbReference type="VEuPathDB" id="GiardiaDB:GL50803_0013000"/>
<dbReference type="Pfam" id="PF01992">
    <property type="entry name" value="vATP-synt_AC39"/>
    <property type="match status" value="1"/>
</dbReference>
<dbReference type="VEuPathDB" id="GiardiaDB:GL50581_808"/>
<protein>
    <submittedName>
        <fullName evidence="1">Vacuolar ATP synthase subunit d</fullName>
    </submittedName>
</protein>
<gene>
    <name evidence="1" type="ORF">GSB_13000</name>
</gene>
<name>V6U1J8_GIAIN</name>
<dbReference type="InterPro" id="IPR036079">
    <property type="entry name" value="ATPase_csu/dsu_sf"/>
</dbReference>
<reference evidence="2" key="1">
    <citation type="submission" date="2012-02" db="EMBL/GenBank/DDBJ databases">
        <title>Genome sequencing of Giardia lamblia Genotypes A2 and B isolates (DH and GS) and comparative analysis with the genomes of Genotypes A1 and E (WB and Pig).</title>
        <authorList>
            <person name="Adam R."/>
            <person name="Dahlstrom E."/>
            <person name="Martens C."/>
            <person name="Bruno D."/>
            <person name="Barbian K."/>
            <person name="Porcella S.F."/>
            <person name="Nash T."/>
        </authorList>
    </citation>
    <scope>NUCLEOTIDE SEQUENCE</scope>
    <source>
        <strain evidence="2">GS</strain>
    </source>
</reference>
<sequence>VQYYIKLQCAKSNETKRLPKSTKRMTSNIAFYNTDHAVVEAELRSNPQGFVANAEYLSLAQLQTPDEFCSALATITGISIPAIASSSDIRYGLLNKLAETFRDLLPSAEGRLLQFLLLLRTHYVLSNAFILISAALKGRAADSNIRFHPIGIFQNLELLVSIENLSEIVGTLLEASPAGPFLIKAGLDVESTQLETMAQQDIEILRAKAESLYLEHLLNFSLSIGGQTAQTMNDLLYFEADRMTIMLVFNLLGNEDFTPEAKMEMMPRLGVLYPYHQERLSQCSDMDSVRSIISEFQEYKKILDRISADPSLTLLDAFMFEQVDCLRDGFRSQYDFASIYCYFKLKELEVNNLVWMYEALQQNQMSEMRKYVPVI</sequence>
<dbReference type="PIRSF" id="PIRSF018497">
    <property type="entry name" value="V-ATP_synth_D"/>
    <property type="match status" value="1"/>
</dbReference>
<evidence type="ECO:0000313" key="2">
    <source>
        <dbReference type="Proteomes" id="UP000018040"/>
    </source>
</evidence>
<evidence type="ECO:0000313" key="1">
    <source>
        <dbReference type="EMBL" id="ESU45073.1"/>
    </source>
</evidence>
<dbReference type="OrthoDB" id="10250083at2759"/>
<dbReference type="AlphaFoldDB" id="V6U1J8"/>
<dbReference type="GO" id="GO:0046961">
    <property type="term" value="F:proton-transporting ATPase activity, rotational mechanism"/>
    <property type="evidence" value="ECO:0007669"/>
    <property type="project" value="InterPro"/>
</dbReference>
<feature type="non-terminal residue" evidence="1">
    <location>
        <position position="1"/>
    </location>
</feature>
<accession>V6U1J8</accession>
<dbReference type="SUPFAM" id="SSF103486">
    <property type="entry name" value="V-type ATP synthase subunit C"/>
    <property type="match status" value="1"/>
</dbReference>